<evidence type="ECO:0000313" key="5">
    <source>
        <dbReference type="Proteomes" id="UP000199318"/>
    </source>
</evidence>
<dbReference type="Gene3D" id="3.40.190.10">
    <property type="entry name" value="Periplasmic binding protein-like II"/>
    <property type="match status" value="1"/>
</dbReference>
<dbReference type="CDD" id="cd07012">
    <property type="entry name" value="PBP2_Bug_TTT"/>
    <property type="match status" value="1"/>
</dbReference>
<dbReference type="Gene3D" id="3.40.190.150">
    <property type="entry name" value="Bordetella uptake gene, domain 1"/>
    <property type="match status" value="1"/>
</dbReference>
<sequence>MKRKSLYGVTALSLGVILAACGDEEAGNDNTPNDNDPANNNNVANNDADNNAEANADDDAEETDYPENDIDIIVPYSAGGGGDTVARIISDELSDELGVSINVINQEGAGGEIGISEMANADSDGYTLGVFGYPDNLVLENTADTDFDFDSFEYLAAFDDVPHALFASPSAEFETMDELTEYAEENPGELTFGESGALGLLKILAYEDEAGVDVSAVNYEGGGDLINDLLGDHIDVASSSITSAPEITDAGGTPLGYAAEERVEMFDDYPTHLEQDYDLEMGVSRVLVAPDGVPDDVVNALSDALDTIGESEDFAQQFEEANLPYRYMGHEEVNDYLENANETLQPIIDENEDDFGGE</sequence>
<organism evidence="4 5">
    <name type="scientific">Salisediminibacterium halotolerans</name>
    <dbReference type="NCBI Taxonomy" id="517425"/>
    <lineage>
        <taxon>Bacteria</taxon>
        <taxon>Bacillati</taxon>
        <taxon>Bacillota</taxon>
        <taxon>Bacilli</taxon>
        <taxon>Bacillales</taxon>
        <taxon>Bacillaceae</taxon>
        <taxon>Salisediminibacterium</taxon>
    </lineage>
</organism>
<dbReference type="InterPro" id="IPR042100">
    <property type="entry name" value="Bug_dom1"/>
</dbReference>
<gene>
    <name evidence="4" type="ORF">SAMN05444126_1335</name>
</gene>
<name>A0A1H9WD91_9BACI</name>
<dbReference type="Pfam" id="PF03401">
    <property type="entry name" value="TctC"/>
    <property type="match status" value="1"/>
</dbReference>
<dbReference type="Proteomes" id="UP000199318">
    <property type="component" value="Unassembled WGS sequence"/>
</dbReference>
<dbReference type="PROSITE" id="PS51257">
    <property type="entry name" value="PROKAR_LIPOPROTEIN"/>
    <property type="match status" value="1"/>
</dbReference>
<keyword evidence="5" id="KW-1185">Reference proteome</keyword>
<accession>A0A1H9WD91</accession>
<dbReference type="PIRSF" id="PIRSF017082">
    <property type="entry name" value="YflP"/>
    <property type="match status" value="1"/>
</dbReference>
<proteinExistence type="inferred from homology"/>
<evidence type="ECO:0000256" key="3">
    <source>
        <dbReference type="SAM" id="SignalP"/>
    </source>
</evidence>
<dbReference type="InterPro" id="IPR005064">
    <property type="entry name" value="BUG"/>
</dbReference>
<evidence type="ECO:0000313" key="4">
    <source>
        <dbReference type="EMBL" id="SES31906.1"/>
    </source>
</evidence>
<comment type="similarity">
    <text evidence="1">Belongs to the UPF0065 (bug) family.</text>
</comment>
<keyword evidence="4" id="KW-0675">Receptor</keyword>
<feature type="compositionally biased region" description="Low complexity" evidence="2">
    <location>
        <begin position="28"/>
        <end position="54"/>
    </location>
</feature>
<dbReference type="STRING" id="1464123.SAMN05444126_1335"/>
<dbReference type="PANTHER" id="PTHR42928">
    <property type="entry name" value="TRICARBOXYLATE-BINDING PROTEIN"/>
    <property type="match status" value="1"/>
</dbReference>
<evidence type="ECO:0000256" key="2">
    <source>
        <dbReference type="SAM" id="MobiDB-lite"/>
    </source>
</evidence>
<dbReference type="OrthoDB" id="8881899at2"/>
<comment type="caution">
    <text evidence="4">The sequence shown here is derived from an EMBL/GenBank/DDBJ whole genome shotgun (WGS) entry which is preliminary data.</text>
</comment>
<feature type="chain" id="PRO_5011605855" evidence="3">
    <location>
        <begin position="23"/>
        <end position="358"/>
    </location>
</feature>
<dbReference type="PANTHER" id="PTHR42928:SF5">
    <property type="entry name" value="BLR1237 PROTEIN"/>
    <property type="match status" value="1"/>
</dbReference>
<feature type="region of interest" description="Disordered" evidence="2">
    <location>
        <begin position="24"/>
        <end position="67"/>
    </location>
</feature>
<keyword evidence="3" id="KW-0732">Signal</keyword>
<protein>
    <submittedName>
        <fullName evidence="4">Tripartite-type tricarboxylate transporter, receptor component TctC</fullName>
    </submittedName>
</protein>
<reference evidence="5" key="1">
    <citation type="submission" date="2016-10" db="EMBL/GenBank/DDBJ databases">
        <authorList>
            <person name="de Groot N.N."/>
        </authorList>
    </citation>
    <scope>NUCLEOTIDE SEQUENCE [LARGE SCALE GENOMIC DNA]</scope>
    <source>
        <strain evidence="5">10nlg</strain>
    </source>
</reference>
<feature type="signal peptide" evidence="3">
    <location>
        <begin position="1"/>
        <end position="22"/>
    </location>
</feature>
<dbReference type="EMBL" id="FOGV01000033">
    <property type="protein sequence ID" value="SES31906.1"/>
    <property type="molecule type" value="Genomic_DNA"/>
</dbReference>
<feature type="compositionally biased region" description="Acidic residues" evidence="2">
    <location>
        <begin position="55"/>
        <end position="67"/>
    </location>
</feature>
<evidence type="ECO:0000256" key="1">
    <source>
        <dbReference type="ARBA" id="ARBA00006987"/>
    </source>
</evidence>
<dbReference type="AlphaFoldDB" id="A0A1H9WD91"/>